<dbReference type="Pfam" id="PF05159">
    <property type="entry name" value="Capsule_synth"/>
    <property type="match status" value="1"/>
</dbReference>
<dbReference type="GO" id="GO:0015774">
    <property type="term" value="P:polysaccharide transport"/>
    <property type="evidence" value="ECO:0007669"/>
    <property type="project" value="InterPro"/>
</dbReference>
<protein>
    <submittedName>
        <fullName evidence="2">Uncharacterized protein</fullName>
    </submittedName>
</protein>
<dbReference type="SUPFAM" id="SSF53756">
    <property type="entry name" value="UDP-Glycosyltransferase/glycogen phosphorylase"/>
    <property type="match status" value="1"/>
</dbReference>
<dbReference type="SUPFAM" id="SSF48452">
    <property type="entry name" value="TPR-like"/>
    <property type="match status" value="1"/>
</dbReference>
<organism evidence="2 3">
    <name type="scientific">Rhizobium sullae</name>
    <name type="common">Rhizobium hedysari</name>
    <dbReference type="NCBI Taxonomy" id="50338"/>
    <lineage>
        <taxon>Bacteria</taxon>
        <taxon>Pseudomonadati</taxon>
        <taxon>Pseudomonadota</taxon>
        <taxon>Alphaproteobacteria</taxon>
        <taxon>Hyphomicrobiales</taxon>
        <taxon>Rhizobiaceae</taxon>
        <taxon>Rhizobium/Agrobacterium group</taxon>
        <taxon>Rhizobium</taxon>
    </lineage>
</organism>
<dbReference type="InterPro" id="IPR011990">
    <property type="entry name" value="TPR-like_helical_dom_sf"/>
</dbReference>
<dbReference type="PANTHER" id="PTHR12526">
    <property type="entry name" value="GLYCOSYLTRANSFERASE"/>
    <property type="match status" value="1"/>
</dbReference>
<evidence type="ECO:0000256" key="1">
    <source>
        <dbReference type="SAM" id="MobiDB-lite"/>
    </source>
</evidence>
<dbReference type="Gene3D" id="3.40.50.2000">
    <property type="entry name" value="Glycogen Phosphorylase B"/>
    <property type="match status" value="1"/>
</dbReference>
<evidence type="ECO:0000313" key="2">
    <source>
        <dbReference type="EMBL" id="PKA39951.1"/>
    </source>
</evidence>
<dbReference type="InterPro" id="IPR007833">
    <property type="entry name" value="Capsule_polysaccharide_synth"/>
</dbReference>
<dbReference type="CDD" id="cd16440">
    <property type="entry name" value="beta_Kdo_transferase_KpsC_1"/>
    <property type="match status" value="1"/>
</dbReference>
<proteinExistence type="predicted"/>
<dbReference type="GO" id="GO:0000271">
    <property type="term" value="P:polysaccharide biosynthetic process"/>
    <property type="evidence" value="ECO:0007669"/>
    <property type="project" value="InterPro"/>
</dbReference>
<sequence length="1231" mass="136851">MSKWINLLRAPLSILGRTNKSEKASKPKRRPEEDAKSARIKNLIRSAENFAKTKKWHEAASAWSQAHELYGSESNLPVKVIEGESKALRSSGRAHIALPRLETFMAARSRHPSVLREYAAVLTDLCEFEKAVAVWEEFIKAKGESGSASAHRHLASLYANEGMASKALGVLRDAKAKFPDDQSVQKMENEIRLDFRILPPSRSASLTDATSHLFNEYRIEHKKGIAGLTVRDTPENQFVKSMLDFADYVTPFTKGDSPDGIDAFGVWGITKATSHDICRRYAARYEKPLLTLEYGFVSSLDIALNGSIQHSLIVCPGPIYYDSTQVTAPEAMLNNSAFAISSEQRARARLCIDRLVETKVTKYNHAPIIDMNDRLGPRHKPRILLVDQRRGDKSVSMGLAGSTTFRRMFEHALEMEDHDIVVKLHPDAISGGMGSYLLPLIEEFGADRVTVIDYEVNPFSLFEAVDKVFVAVSQIGLEALFAGKDVYCFGVPFYAGWGLTNDIVAVPRRRLTRTLEEIFHVFYLYFSRYWVPGSNYHELENLIEHIVKNRFQTTAAVSAVVKPIASQPVALRILMIVPSGRMGASGRYMQNLGESLVSRGCQVLILAEGRVQPAENGVRWSTIDFEGFRLSPSLRARIAGFMPNVVYMNGVRTRAQRTALEVVALSGAALAIQSEDDDIDVYLHHNTDANVEHLISLDQPSISEAHLAKFLAENNWVHTARVLSDPQYDRWVEPVLRILTNRMAKLHTAIWHPFAERLAKEYGKPTLVVPPVARNSDFSRGNLSQEERASILTRYGIDPKRIVFFLGGSVYDYSNDFQIFLRSLNELSNRTDAPLALIVAGRSKLPLDRIVAETLGRHIQSLIVPGPPDSVFMELTKVADVCCSPGGESRFELYRLPSRLVKSMAMGKPIVVGKCGFGASLRHGENAAITEGLDPKSWAESMTILLKEHDRKRIGEQGRQFALANFAADTVALNLRNAFEEILTGDQEVGIGVFRERNKNDWADVPLEEDATTHIALRNLMNSGMQTVKRVLHIGSGRCRELNDYIRLGASDVLLIEPQADCSEFLDGLCDGAGRIKVSRSAVVLQPSQDAALRIISYSSDREDCGVFSSVLEPRTLFETYPALREIGKETILATQLANVFSEFSARDNVGSLLVVEVNGLEADLFERTDPSFLCDFEWVIVKATLHPLYASGPTASRVERILLEAGFSARVLLEPGNDGCVFVVASRLVN</sequence>
<reference evidence="2 3" key="1">
    <citation type="submission" date="2017-11" db="EMBL/GenBank/DDBJ databases">
        <authorList>
            <person name="Han C.G."/>
        </authorList>
    </citation>
    <scope>NUCLEOTIDE SEQUENCE [LARGE SCALE GENOMIC DNA]</scope>
    <source>
        <strain evidence="2 3">HCNT1</strain>
    </source>
</reference>
<accession>A0A2N0D1E6</accession>
<gene>
    <name evidence="2" type="ORF">CWR43_30245</name>
</gene>
<dbReference type="AlphaFoldDB" id="A0A2N0D1E6"/>
<name>A0A2N0D1E6_RHISU</name>
<dbReference type="RefSeq" id="WP_100772881.1">
    <property type="nucleotide sequence ID" value="NZ_PIQN01000025.1"/>
</dbReference>
<dbReference type="Gene3D" id="1.25.40.10">
    <property type="entry name" value="Tetratricopeptide repeat domain"/>
    <property type="match status" value="1"/>
</dbReference>
<dbReference type="EMBL" id="PIQN01000025">
    <property type="protein sequence ID" value="PKA39951.1"/>
    <property type="molecule type" value="Genomic_DNA"/>
</dbReference>
<comment type="caution">
    <text evidence="2">The sequence shown here is derived from an EMBL/GenBank/DDBJ whole genome shotgun (WGS) entry which is preliminary data.</text>
</comment>
<dbReference type="Pfam" id="PF13692">
    <property type="entry name" value="Glyco_trans_1_4"/>
    <property type="match status" value="1"/>
</dbReference>
<evidence type="ECO:0000313" key="3">
    <source>
        <dbReference type="Proteomes" id="UP000232164"/>
    </source>
</evidence>
<dbReference type="Proteomes" id="UP000232164">
    <property type="component" value="Unassembled WGS sequence"/>
</dbReference>
<feature type="compositionally biased region" description="Basic and acidic residues" evidence="1">
    <location>
        <begin position="19"/>
        <end position="37"/>
    </location>
</feature>
<feature type="region of interest" description="Disordered" evidence="1">
    <location>
        <begin position="18"/>
        <end position="37"/>
    </location>
</feature>
<reference evidence="2 3" key="2">
    <citation type="submission" date="2017-12" db="EMBL/GenBank/DDBJ databases">
        <title>Genome sequence of Rhizobium sullae HCNT1 isolated from Sulla coronaria nodules and featuring peculiar denitrification phenotypes.</title>
        <authorList>
            <person name="De Diego-Diaz B."/>
            <person name="Treu L."/>
            <person name="Campanaro S."/>
            <person name="Da Silva Duarte V."/>
            <person name="Basaglia M."/>
            <person name="Favaro L."/>
            <person name="Casella S."/>
            <person name="Squartini A."/>
        </authorList>
    </citation>
    <scope>NUCLEOTIDE SEQUENCE [LARGE SCALE GENOMIC DNA]</scope>
    <source>
        <strain evidence="2 3">HCNT1</strain>
    </source>
</reference>